<reference evidence="2" key="1">
    <citation type="journal article" date="2017" name="Plant J.">
        <title>The pomegranate (Punica granatum L.) genome and the genomics of punicalagin biosynthesis.</title>
        <authorList>
            <person name="Qin G."/>
            <person name="Xu C."/>
            <person name="Ming R."/>
            <person name="Tang H."/>
            <person name="Guyot R."/>
            <person name="Kramer E.M."/>
            <person name="Hu Y."/>
            <person name="Yi X."/>
            <person name="Qi Y."/>
            <person name="Xu X."/>
            <person name="Gao Z."/>
            <person name="Pan H."/>
            <person name="Jian J."/>
            <person name="Tian Y."/>
            <person name="Yue Z."/>
            <person name="Xu Y."/>
        </authorList>
    </citation>
    <scope>NUCLEOTIDE SEQUENCE [LARGE SCALE GENOMIC DNA]</scope>
    <source>
        <strain evidence="2">cv. Dabenzi</strain>
    </source>
</reference>
<organism evidence="1 2">
    <name type="scientific">Punica granatum</name>
    <name type="common">Pomegranate</name>
    <dbReference type="NCBI Taxonomy" id="22663"/>
    <lineage>
        <taxon>Eukaryota</taxon>
        <taxon>Viridiplantae</taxon>
        <taxon>Streptophyta</taxon>
        <taxon>Embryophyta</taxon>
        <taxon>Tracheophyta</taxon>
        <taxon>Spermatophyta</taxon>
        <taxon>Magnoliopsida</taxon>
        <taxon>eudicotyledons</taxon>
        <taxon>Gunneridae</taxon>
        <taxon>Pentapetalae</taxon>
        <taxon>rosids</taxon>
        <taxon>malvids</taxon>
        <taxon>Myrtales</taxon>
        <taxon>Lythraceae</taxon>
        <taxon>Punica</taxon>
    </lineage>
</organism>
<accession>A0A218X418</accession>
<comment type="caution">
    <text evidence="1">The sequence shown here is derived from an EMBL/GenBank/DDBJ whole genome shotgun (WGS) entry which is preliminary data.</text>
</comment>
<sequence>MVAPALCCQKTVPASGLHEAAIMGLVSAPYAFLERHGKLVVSPKIDEPISSRHVGSNRRLDDEATLRVMPPKFYPRAHDFMP</sequence>
<dbReference type="AlphaFoldDB" id="A0A218X418"/>
<dbReference type="Proteomes" id="UP000197138">
    <property type="component" value="Unassembled WGS sequence"/>
</dbReference>
<proteinExistence type="predicted"/>
<name>A0A218X418_PUNGR</name>
<evidence type="ECO:0000313" key="2">
    <source>
        <dbReference type="Proteomes" id="UP000197138"/>
    </source>
</evidence>
<gene>
    <name evidence="1" type="ORF">CDL15_Pgr003433</name>
</gene>
<protein>
    <submittedName>
        <fullName evidence="1">Uncharacterized protein</fullName>
    </submittedName>
</protein>
<dbReference type="EMBL" id="MTKT01002492">
    <property type="protein sequence ID" value="OWM79261.1"/>
    <property type="molecule type" value="Genomic_DNA"/>
</dbReference>
<evidence type="ECO:0000313" key="1">
    <source>
        <dbReference type="EMBL" id="OWM79261.1"/>
    </source>
</evidence>